<dbReference type="KEGG" id="byl:A4V09_09620"/>
<dbReference type="AlphaFoldDB" id="A0A1C7I8L5"/>
<dbReference type="PROSITE" id="PS51118">
    <property type="entry name" value="HTH_HXLR"/>
    <property type="match status" value="1"/>
</dbReference>
<sequence length="114" mass="12934">MKTCSSSYTCPVEATIHLIGGKYKAVILWHLRNQVLRFSELHRLVPKATTKMLTQQLRELESDGLISRTVYPVVPPKTEYALTEFGQTLLPVLESLCDWGTIYLEKISDADCSF</sequence>
<dbReference type="PANTHER" id="PTHR33204">
    <property type="entry name" value="TRANSCRIPTIONAL REGULATOR, MARR FAMILY"/>
    <property type="match status" value="1"/>
</dbReference>
<dbReference type="STRING" id="1796616.A4V09_09620"/>
<name>A0A1C7I8L5_9FIRM</name>
<dbReference type="SUPFAM" id="SSF46785">
    <property type="entry name" value="Winged helix' DNA-binding domain"/>
    <property type="match status" value="1"/>
</dbReference>
<evidence type="ECO:0000256" key="2">
    <source>
        <dbReference type="ARBA" id="ARBA00023125"/>
    </source>
</evidence>
<dbReference type="InterPro" id="IPR036390">
    <property type="entry name" value="WH_DNA-bd_sf"/>
</dbReference>
<keyword evidence="2" id="KW-0238">DNA-binding</keyword>
<protein>
    <submittedName>
        <fullName evidence="5">Transcriptional regulator</fullName>
    </submittedName>
</protein>
<dbReference type="Pfam" id="PF01638">
    <property type="entry name" value="HxlR"/>
    <property type="match status" value="1"/>
</dbReference>
<dbReference type="OrthoDB" id="9791143at2"/>
<dbReference type="InterPro" id="IPR036388">
    <property type="entry name" value="WH-like_DNA-bd_sf"/>
</dbReference>
<dbReference type="InterPro" id="IPR002577">
    <property type="entry name" value="HTH_HxlR"/>
</dbReference>
<feature type="domain" description="HTH hxlR-type" evidence="4">
    <location>
        <begin position="10"/>
        <end position="108"/>
    </location>
</feature>
<accession>A0A1C7I8L5</accession>
<evidence type="ECO:0000313" key="5">
    <source>
        <dbReference type="EMBL" id="ANU75996.1"/>
    </source>
</evidence>
<dbReference type="PANTHER" id="PTHR33204:SF29">
    <property type="entry name" value="TRANSCRIPTIONAL REGULATOR"/>
    <property type="match status" value="1"/>
</dbReference>
<keyword evidence="3" id="KW-0804">Transcription</keyword>
<organism evidence="5 6">
    <name type="scientific">Blautia pseudococcoides</name>
    <dbReference type="NCBI Taxonomy" id="1796616"/>
    <lineage>
        <taxon>Bacteria</taxon>
        <taxon>Bacillati</taxon>
        <taxon>Bacillota</taxon>
        <taxon>Clostridia</taxon>
        <taxon>Lachnospirales</taxon>
        <taxon>Lachnospiraceae</taxon>
        <taxon>Blautia</taxon>
    </lineage>
</organism>
<dbReference type="RefSeq" id="WP_065542173.1">
    <property type="nucleotide sequence ID" value="NZ_CP015405.2"/>
</dbReference>
<dbReference type="GO" id="GO:0003677">
    <property type="term" value="F:DNA binding"/>
    <property type="evidence" value="ECO:0007669"/>
    <property type="project" value="UniProtKB-KW"/>
</dbReference>
<proteinExistence type="predicted"/>
<keyword evidence="6" id="KW-1185">Reference proteome</keyword>
<evidence type="ECO:0000256" key="3">
    <source>
        <dbReference type="ARBA" id="ARBA00023163"/>
    </source>
</evidence>
<dbReference type="EMBL" id="CP015405">
    <property type="protein sequence ID" value="ANU75996.1"/>
    <property type="molecule type" value="Genomic_DNA"/>
</dbReference>
<reference evidence="5" key="1">
    <citation type="submission" date="2017-04" db="EMBL/GenBank/DDBJ databases">
        <title>Complete Genome Sequences of Twelve Strains of a Stable Defined Moderately Diverse Mouse Microbiota 2 (sDMDMm2).</title>
        <authorList>
            <person name="Uchimura Y."/>
            <person name="Wyss M."/>
            <person name="Brugiroux S."/>
            <person name="Limenitakis J.P."/>
            <person name="Stecher B."/>
            <person name="McCoy K.D."/>
            <person name="Macpherson A.J."/>
        </authorList>
    </citation>
    <scope>NUCLEOTIDE SEQUENCE</scope>
    <source>
        <strain evidence="5">YL58</strain>
    </source>
</reference>
<keyword evidence="1" id="KW-0805">Transcription regulation</keyword>
<evidence type="ECO:0000259" key="4">
    <source>
        <dbReference type="PROSITE" id="PS51118"/>
    </source>
</evidence>
<gene>
    <name evidence="5" type="ORF">A4V09_09620</name>
</gene>
<evidence type="ECO:0000313" key="6">
    <source>
        <dbReference type="Proteomes" id="UP000092574"/>
    </source>
</evidence>
<dbReference type="Proteomes" id="UP000092574">
    <property type="component" value="Chromosome"/>
</dbReference>
<dbReference type="Gene3D" id="1.10.10.10">
    <property type="entry name" value="Winged helix-like DNA-binding domain superfamily/Winged helix DNA-binding domain"/>
    <property type="match status" value="1"/>
</dbReference>
<evidence type="ECO:0000256" key="1">
    <source>
        <dbReference type="ARBA" id="ARBA00023015"/>
    </source>
</evidence>